<dbReference type="OrthoDB" id="159388at2759"/>
<sequence>MLNTKLLFIYLGLLGAVAGAATCPTLEKNVDYSGADVGSARSASADGCCSICSTTSGCGAFTWTNYDGGTCWFKKSKGATKTSNGAVSGVLQASSSTPASACPSLENNVDYSGADVGSSLSASANGCCSICSKTNGCGAFTWTSYNGGTCWLKKAKGTAKTSTGSISGVVQASSSPTCPSLENNVDYSGADVGSSLSASANGCCSICSKTNGCGAFTWTSYNGGTCWLKSSKGTAKASTGSISGVVQKSTSDTSGGGWKMSPVKVIQARVQGDAPVWHSDVNLWLSKYGTTTETAYTNNLDTVNMASVEGALMYVQAEGINVNEQSVKCQRKNNMQYVAFYEMTIVQPAYSIKYYENHSPPEYGDFVAMDGAKCTNAGSDLPKSCKLFYGLDGTMDIGPNVGCNPQGSDPRAPYPGNYWCSFPNSCAQKYRNDKTSECRAQYNGGLCPMGVSPDGVTCTYSYKILGFLNIDDLVGITKMGFSNYQQFCQSGGIEFKAKNTGRGFEVEQCLDFWKNPGDQNANSNRAAQMVTTYNQLASSGTSANMAPLPSVESLTAANPKCYQNSASCARAQFGCKRSLYSQICSVCSAPGAGCETAPAGYSFPNLSLPSGSS</sequence>
<feature type="signal peptide" evidence="3">
    <location>
        <begin position="1"/>
        <end position="22"/>
    </location>
</feature>
<proteinExistence type="predicted"/>
<keyword evidence="6" id="KW-1185">Reference proteome</keyword>
<feature type="domain" description="Apple" evidence="4">
    <location>
        <begin position="178"/>
        <end position="248"/>
    </location>
</feature>
<accession>A0A8T1VFU5</accession>
<feature type="domain" description="Apple" evidence="4">
    <location>
        <begin position="102"/>
        <end position="172"/>
    </location>
</feature>
<dbReference type="InterPro" id="IPR003609">
    <property type="entry name" value="Pan_app"/>
</dbReference>
<feature type="domain" description="Apple" evidence="4">
    <location>
        <begin position="23"/>
        <end position="93"/>
    </location>
</feature>
<feature type="chain" id="PRO_5035768572" description="Apple domain-containing protein" evidence="3">
    <location>
        <begin position="23"/>
        <end position="613"/>
    </location>
</feature>
<name>A0A8T1VFU5_9STRA</name>
<dbReference type="Pfam" id="PF14295">
    <property type="entry name" value="PAN_4"/>
    <property type="match status" value="3"/>
</dbReference>
<comment type="caution">
    <text evidence="5">The sequence shown here is derived from an EMBL/GenBank/DDBJ whole genome shotgun (WGS) entry which is preliminary data.</text>
</comment>
<reference evidence="5" key="1">
    <citation type="submission" date="2021-02" db="EMBL/GenBank/DDBJ databases">
        <authorList>
            <person name="Palmer J.M."/>
        </authorList>
    </citation>
    <scope>NUCLEOTIDE SEQUENCE</scope>
    <source>
        <strain evidence="5">SCRP734</strain>
    </source>
</reference>
<dbReference type="PANTHER" id="PTHR33946">
    <property type="match status" value="1"/>
</dbReference>
<dbReference type="InterPro" id="IPR000177">
    <property type="entry name" value="Apple"/>
</dbReference>
<keyword evidence="3" id="KW-0732">Signal</keyword>
<evidence type="ECO:0000313" key="6">
    <source>
        <dbReference type="Proteomes" id="UP000694044"/>
    </source>
</evidence>
<dbReference type="GO" id="GO:0005576">
    <property type="term" value="C:extracellular region"/>
    <property type="evidence" value="ECO:0007669"/>
    <property type="project" value="InterPro"/>
</dbReference>
<evidence type="ECO:0000256" key="3">
    <source>
        <dbReference type="SAM" id="SignalP"/>
    </source>
</evidence>
<protein>
    <recommendedName>
        <fullName evidence="4">Apple domain-containing protein</fullName>
    </recommendedName>
</protein>
<dbReference type="PANTHER" id="PTHR33946:SF4">
    <property type="entry name" value="COAGULATION FACTOR XI"/>
    <property type="match status" value="1"/>
</dbReference>
<dbReference type="SMART" id="SM00223">
    <property type="entry name" value="APPLE"/>
    <property type="match status" value="3"/>
</dbReference>
<keyword evidence="2" id="KW-1015">Disulfide bond</keyword>
<evidence type="ECO:0000313" key="5">
    <source>
        <dbReference type="EMBL" id="KAG7379029.1"/>
    </source>
</evidence>
<dbReference type="EMBL" id="JAGDFM010000377">
    <property type="protein sequence ID" value="KAG7379029.1"/>
    <property type="molecule type" value="Genomic_DNA"/>
</dbReference>
<evidence type="ECO:0000256" key="2">
    <source>
        <dbReference type="ARBA" id="ARBA00023157"/>
    </source>
</evidence>
<gene>
    <name evidence="5" type="ORF">PHYPSEUDO_009124</name>
</gene>
<evidence type="ECO:0000259" key="4">
    <source>
        <dbReference type="SMART" id="SM00223"/>
    </source>
</evidence>
<keyword evidence="1" id="KW-0677">Repeat</keyword>
<dbReference type="CDD" id="cd01100">
    <property type="entry name" value="APPLE_Factor_XI_like"/>
    <property type="match status" value="3"/>
</dbReference>
<dbReference type="Proteomes" id="UP000694044">
    <property type="component" value="Unassembled WGS sequence"/>
</dbReference>
<dbReference type="GO" id="GO:0006508">
    <property type="term" value="P:proteolysis"/>
    <property type="evidence" value="ECO:0007669"/>
    <property type="project" value="InterPro"/>
</dbReference>
<evidence type="ECO:0000256" key="1">
    <source>
        <dbReference type="ARBA" id="ARBA00022737"/>
    </source>
</evidence>
<organism evidence="5 6">
    <name type="scientific">Phytophthora pseudosyringae</name>
    <dbReference type="NCBI Taxonomy" id="221518"/>
    <lineage>
        <taxon>Eukaryota</taxon>
        <taxon>Sar</taxon>
        <taxon>Stramenopiles</taxon>
        <taxon>Oomycota</taxon>
        <taxon>Peronosporomycetes</taxon>
        <taxon>Peronosporales</taxon>
        <taxon>Peronosporaceae</taxon>
        <taxon>Phytophthora</taxon>
    </lineage>
</organism>
<dbReference type="AlphaFoldDB" id="A0A8T1VFU5"/>